<dbReference type="GO" id="GO:0005634">
    <property type="term" value="C:nucleus"/>
    <property type="evidence" value="ECO:0007669"/>
    <property type="project" value="TreeGrafter"/>
</dbReference>
<sequence length="245" mass="26933">MSDAPPATAPPPPANFAFWNVNGLIPRLSTSTPLIKEFIQRHSPDIIFLSEVRMLAESPTSQATPSMRDRKAQEDKRAFDAAFSRTGPFANYKLQGLSLHPSKRYAGTLLAVKETCQQPLNVSYVIPGSSPKPQPSSSSPPPKTKSITSFFTPSTTSKKRPLPSSLHDPDGRVIFAEFTSFHILHAYVPNNGSHPTSWHRRKSWDTLIETFFTTVRSNSNLHPSSFSSPAKPVTARVYAGGSEEV</sequence>
<dbReference type="GO" id="GO:0003906">
    <property type="term" value="F:DNA-(apurinic or apyrimidinic site) endonuclease activity"/>
    <property type="evidence" value="ECO:0007669"/>
    <property type="project" value="TreeGrafter"/>
</dbReference>
<feature type="region of interest" description="Disordered" evidence="5">
    <location>
        <begin position="123"/>
        <end position="166"/>
    </location>
</feature>
<feature type="compositionally biased region" description="Low complexity" evidence="5">
    <location>
        <begin position="144"/>
        <end position="156"/>
    </location>
</feature>
<evidence type="ECO:0000256" key="2">
    <source>
        <dbReference type="ARBA" id="ARBA00022801"/>
    </source>
</evidence>
<evidence type="ECO:0000256" key="4">
    <source>
        <dbReference type="PIRSR" id="PIRSR604808-2"/>
    </source>
</evidence>
<evidence type="ECO:0000313" key="6">
    <source>
        <dbReference type="EMBL" id="GMI00593.1"/>
    </source>
</evidence>
<keyword evidence="7" id="KW-1185">Reference proteome</keyword>
<dbReference type="PANTHER" id="PTHR22748">
    <property type="entry name" value="AP ENDONUCLEASE"/>
    <property type="match status" value="1"/>
</dbReference>
<keyword evidence="3 4" id="KW-0460">Magnesium</keyword>
<dbReference type="Proteomes" id="UP001165085">
    <property type="component" value="Unassembled WGS sequence"/>
</dbReference>
<dbReference type="InterPro" id="IPR036691">
    <property type="entry name" value="Endo/exonu/phosph_ase_sf"/>
</dbReference>
<comment type="caution">
    <text evidence="6">The sequence shown here is derived from an EMBL/GenBank/DDBJ whole genome shotgun (WGS) entry which is preliminary data.</text>
</comment>
<gene>
    <name evidence="6" type="ORF">TrST_g8128</name>
</gene>
<dbReference type="GO" id="GO:0008081">
    <property type="term" value="F:phosphoric diester hydrolase activity"/>
    <property type="evidence" value="ECO:0007669"/>
    <property type="project" value="TreeGrafter"/>
</dbReference>
<dbReference type="GO" id="GO:0006284">
    <property type="term" value="P:base-excision repair"/>
    <property type="evidence" value="ECO:0007669"/>
    <property type="project" value="TreeGrafter"/>
</dbReference>
<evidence type="ECO:0000256" key="5">
    <source>
        <dbReference type="SAM" id="MobiDB-lite"/>
    </source>
</evidence>
<keyword evidence="1 4" id="KW-0479">Metal-binding</keyword>
<feature type="binding site" evidence="4">
    <location>
        <position position="20"/>
    </location>
    <ligand>
        <name>Mg(2+)</name>
        <dbReference type="ChEBI" id="CHEBI:18420"/>
        <label>1</label>
    </ligand>
</feature>
<name>A0A9W7F3Z5_9STRA</name>
<evidence type="ECO:0000256" key="3">
    <source>
        <dbReference type="ARBA" id="ARBA00022842"/>
    </source>
</evidence>
<comment type="cofactor">
    <cofactor evidence="4">
        <name>Mg(2+)</name>
        <dbReference type="ChEBI" id="CHEBI:18420"/>
    </cofactor>
    <cofactor evidence="4">
        <name>Mn(2+)</name>
        <dbReference type="ChEBI" id="CHEBI:29035"/>
    </cofactor>
    <text evidence="4">Probably binds two magnesium or manganese ions per subunit.</text>
</comment>
<dbReference type="EMBL" id="BRXY01000570">
    <property type="protein sequence ID" value="GMI00593.1"/>
    <property type="molecule type" value="Genomic_DNA"/>
</dbReference>
<proteinExistence type="predicted"/>
<dbReference type="AlphaFoldDB" id="A0A9W7F3Z5"/>
<feature type="binding site" evidence="4">
    <location>
        <position position="51"/>
    </location>
    <ligand>
        <name>Mg(2+)</name>
        <dbReference type="ChEBI" id="CHEBI:18420"/>
        <label>1</label>
    </ligand>
</feature>
<protein>
    <submittedName>
        <fullName evidence="6">Uncharacterized protein</fullName>
    </submittedName>
</protein>
<keyword evidence="2" id="KW-0378">Hydrolase</keyword>
<evidence type="ECO:0000256" key="1">
    <source>
        <dbReference type="ARBA" id="ARBA00022723"/>
    </source>
</evidence>
<dbReference type="InterPro" id="IPR004808">
    <property type="entry name" value="AP_endonuc_1"/>
</dbReference>
<dbReference type="GO" id="GO:0008311">
    <property type="term" value="F:double-stranded DNA 3'-5' DNA exonuclease activity"/>
    <property type="evidence" value="ECO:0007669"/>
    <property type="project" value="TreeGrafter"/>
</dbReference>
<dbReference type="GO" id="GO:0046872">
    <property type="term" value="F:metal ion binding"/>
    <property type="evidence" value="ECO:0007669"/>
    <property type="project" value="UniProtKB-KW"/>
</dbReference>
<dbReference type="Gene3D" id="3.60.10.10">
    <property type="entry name" value="Endonuclease/exonuclease/phosphatase"/>
    <property type="match status" value="1"/>
</dbReference>
<accession>A0A9W7F3Z5</accession>
<evidence type="ECO:0000313" key="7">
    <source>
        <dbReference type="Proteomes" id="UP001165085"/>
    </source>
</evidence>
<dbReference type="PANTHER" id="PTHR22748:SF10">
    <property type="entry name" value="DNA-(APURINIC OR APYRIMIDINIC SITE) ENDONUCLEASE"/>
    <property type="match status" value="1"/>
</dbReference>
<organism evidence="6 7">
    <name type="scientific">Triparma strigata</name>
    <dbReference type="NCBI Taxonomy" id="1606541"/>
    <lineage>
        <taxon>Eukaryota</taxon>
        <taxon>Sar</taxon>
        <taxon>Stramenopiles</taxon>
        <taxon>Ochrophyta</taxon>
        <taxon>Bolidophyceae</taxon>
        <taxon>Parmales</taxon>
        <taxon>Triparmaceae</taxon>
        <taxon>Triparma</taxon>
    </lineage>
</organism>
<reference evidence="7" key="1">
    <citation type="journal article" date="2023" name="Commun. Biol.">
        <title>Genome analysis of Parmales, the sister group of diatoms, reveals the evolutionary specialization of diatoms from phago-mixotrophs to photoautotrophs.</title>
        <authorList>
            <person name="Ban H."/>
            <person name="Sato S."/>
            <person name="Yoshikawa S."/>
            <person name="Yamada K."/>
            <person name="Nakamura Y."/>
            <person name="Ichinomiya M."/>
            <person name="Sato N."/>
            <person name="Blanc-Mathieu R."/>
            <person name="Endo H."/>
            <person name="Kuwata A."/>
            <person name="Ogata H."/>
        </authorList>
    </citation>
    <scope>NUCLEOTIDE SEQUENCE [LARGE SCALE GENOMIC DNA]</scope>
    <source>
        <strain evidence="7">NIES 3701</strain>
    </source>
</reference>
<dbReference type="OrthoDB" id="498125at2759"/>
<dbReference type="SUPFAM" id="SSF56219">
    <property type="entry name" value="DNase I-like"/>
    <property type="match status" value="1"/>
</dbReference>
<keyword evidence="4" id="KW-0464">Manganese</keyword>
<feature type="compositionally biased region" description="Pro residues" evidence="5">
    <location>
        <begin position="130"/>
        <end position="143"/>
    </location>
</feature>